<keyword evidence="8 9" id="KW-0472">Membrane</keyword>
<dbReference type="Gene3D" id="1.10.287.470">
    <property type="entry name" value="Helix hairpin bin"/>
    <property type="match status" value="1"/>
</dbReference>
<proteinExistence type="inferred from homology"/>
<sequence>MSSATDKLDTTFAGIPVSDHRTRLLGFIIVLVTFGLFGTWAIFAPLDSAALAPGVVTVKTYRKTVQHLEGGIVKDLLVRDGDIVKVGDPLIVLDDTQIHAEYEMIKSQLIAAQAIQARLRAERDDLAEIDFSGMLELDSPRAREARNGEIQVFNARRGARLGEIAVLEQRIGQLSEQINGLKTMIGTKNSLDRSYRKEIGELTELLAEGFVGKQRLIEQERNLDKLKSEVADHQSEITKTKLQISETQLQILQLNKDFNSKVVNQLAEVQTQVFDLREKLSALDDRLSRVVIRAPVDGMILGMTVHTIGGVISPATPLLDVVPSISDLVIEAQVSPMDIDRVEVGKSADIRFNGFNSATTPVIKGVVSQVSADRLINQETGMPYYLARVGLTKEGLKMLGGLKLLPGMPAEVLISTGERTMLQYLLQPASNLVAKSMIED</sequence>
<feature type="coiled-coil region" evidence="10">
    <location>
        <begin position="216"/>
        <end position="286"/>
    </location>
</feature>
<comment type="similarity">
    <text evidence="2 9">Belongs to the membrane fusion protein (MFP) (TC 8.A.1) family.</text>
</comment>
<dbReference type="SUPFAM" id="SSF111369">
    <property type="entry name" value="HlyD-like secretion proteins"/>
    <property type="match status" value="1"/>
</dbReference>
<comment type="subcellular location">
    <subcellularLocation>
        <location evidence="1 9">Cell inner membrane</location>
        <topology evidence="1 9">Single-pass membrane protein</topology>
    </subcellularLocation>
</comment>
<keyword evidence="7 9" id="KW-1133">Transmembrane helix</keyword>
<name>A0ABV7AQ75_9GAMM</name>
<evidence type="ECO:0000256" key="3">
    <source>
        <dbReference type="ARBA" id="ARBA00022448"/>
    </source>
</evidence>
<keyword evidence="10" id="KW-0175">Coiled coil</keyword>
<keyword evidence="6 9" id="KW-0812">Transmembrane</keyword>
<evidence type="ECO:0000256" key="4">
    <source>
        <dbReference type="ARBA" id="ARBA00022475"/>
    </source>
</evidence>
<evidence type="ECO:0000313" key="14">
    <source>
        <dbReference type="Proteomes" id="UP001595457"/>
    </source>
</evidence>
<evidence type="ECO:0000256" key="2">
    <source>
        <dbReference type="ARBA" id="ARBA00009477"/>
    </source>
</evidence>
<reference evidence="14" key="1">
    <citation type="journal article" date="2019" name="Int. J. Syst. Evol. Microbiol.">
        <title>The Global Catalogue of Microorganisms (GCM) 10K type strain sequencing project: providing services to taxonomists for standard genome sequencing and annotation.</title>
        <authorList>
            <consortium name="The Broad Institute Genomics Platform"/>
            <consortium name="The Broad Institute Genome Sequencing Center for Infectious Disease"/>
            <person name="Wu L."/>
            <person name="Ma J."/>
        </authorList>
    </citation>
    <scope>NUCLEOTIDE SEQUENCE [LARGE SCALE GENOMIC DNA]</scope>
    <source>
        <strain evidence="14">KCTC 62195</strain>
    </source>
</reference>
<evidence type="ECO:0000256" key="8">
    <source>
        <dbReference type="ARBA" id="ARBA00023136"/>
    </source>
</evidence>
<evidence type="ECO:0000259" key="11">
    <source>
        <dbReference type="Pfam" id="PF25994"/>
    </source>
</evidence>
<dbReference type="InterPro" id="IPR058781">
    <property type="entry name" value="HH_AprE-like"/>
</dbReference>
<feature type="domain" description="AprE-like beta-barrel" evidence="12">
    <location>
        <begin position="328"/>
        <end position="417"/>
    </location>
</feature>
<protein>
    <recommendedName>
        <fullName evidence="9">Membrane fusion protein (MFP) family protein</fullName>
    </recommendedName>
</protein>
<dbReference type="InterPro" id="IPR058982">
    <property type="entry name" value="Beta-barrel_AprE"/>
</dbReference>
<dbReference type="Pfam" id="PF25994">
    <property type="entry name" value="HH_AprE"/>
    <property type="match status" value="1"/>
</dbReference>
<keyword evidence="14" id="KW-1185">Reference proteome</keyword>
<accession>A0ABV7AQ75</accession>
<dbReference type="Pfam" id="PF26002">
    <property type="entry name" value="Beta-barrel_AprE"/>
    <property type="match status" value="1"/>
</dbReference>
<evidence type="ECO:0000256" key="6">
    <source>
        <dbReference type="ARBA" id="ARBA00022692"/>
    </source>
</evidence>
<evidence type="ECO:0000256" key="10">
    <source>
        <dbReference type="SAM" id="Coils"/>
    </source>
</evidence>
<gene>
    <name evidence="13" type="ORF">ACFOJE_04345</name>
</gene>
<organism evidence="13 14">
    <name type="scientific">Azotobacter bryophylli</name>
    <dbReference type="NCBI Taxonomy" id="1986537"/>
    <lineage>
        <taxon>Bacteria</taxon>
        <taxon>Pseudomonadati</taxon>
        <taxon>Pseudomonadota</taxon>
        <taxon>Gammaproteobacteria</taxon>
        <taxon>Pseudomonadales</taxon>
        <taxon>Pseudomonadaceae</taxon>
        <taxon>Azotobacter</taxon>
    </lineage>
</organism>
<dbReference type="Proteomes" id="UP001595457">
    <property type="component" value="Unassembled WGS sequence"/>
</dbReference>
<feature type="domain" description="AprE-like long alpha-helical hairpin" evidence="11">
    <location>
        <begin position="100"/>
        <end position="286"/>
    </location>
</feature>
<comment type="caution">
    <text evidence="13">The sequence shown here is derived from an EMBL/GenBank/DDBJ whole genome shotgun (WGS) entry which is preliminary data.</text>
</comment>
<dbReference type="EMBL" id="JBHRSJ010000007">
    <property type="protein sequence ID" value="MFC2971447.1"/>
    <property type="molecule type" value="Genomic_DNA"/>
</dbReference>
<dbReference type="Gene3D" id="2.40.50.100">
    <property type="match status" value="1"/>
</dbReference>
<dbReference type="NCBIfam" id="TIGR01843">
    <property type="entry name" value="type_I_hlyD"/>
    <property type="match status" value="1"/>
</dbReference>
<dbReference type="RefSeq" id="WP_377813048.1">
    <property type="nucleotide sequence ID" value="NZ_JBHRSJ010000007.1"/>
</dbReference>
<dbReference type="InterPro" id="IPR050739">
    <property type="entry name" value="MFP"/>
</dbReference>
<evidence type="ECO:0000256" key="9">
    <source>
        <dbReference type="RuleBase" id="RU365093"/>
    </source>
</evidence>
<evidence type="ECO:0000256" key="1">
    <source>
        <dbReference type="ARBA" id="ARBA00004377"/>
    </source>
</evidence>
<dbReference type="PANTHER" id="PTHR30386:SF17">
    <property type="entry name" value="ALKALINE PROTEASE SECRETION PROTEIN APRE"/>
    <property type="match status" value="1"/>
</dbReference>
<evidence type="ECO:0000313" key="13">
    <source>
        <dbReference type="EMBL" id="MFC2971447.1"/>
    </source>
</evidence>
<keyword evidence="3 9" id="KW-0813">Transport</keyword>
<evidence type="ECO:0000256" key="5">
    <source>
        <dbReference type="ARBA" id="ARBA00022519"/>
    </source>
</evidence>
<feature type="transmembrane region" description="Helical" evidence="9">
    <location>
        <begin position="24"/>
        <end position="43"/>
    </location>
</feature>
<dbReference type="PRINTS" id="PR01490">
    <property type="entry name" value="RTXTOXIND"/>
</dbReference>
<keyword evidence="4 9" id="KW-1003">Cell membrane</keyword>
<dbReference type="Gene3D" id="2.40.30.170">
    <property type="match status" value="1"/>
</dbReference>
<evidence type="ECO:0000259" key="12">
    <source>
        <dbReference type="Pfam" id="PF26002"/>
    </source>
</evidence>
<evidence type="ECO:0000256" key="7">
    <source>
        <dbReference type="ARBA" id="ARBA00022989"/>
    </source>
</evidence>
<dbReference type="InterPro" id="IPR010129">
    <property type="entry name" value="T1SS_HlyD"/>
</dbReference>
<keyword evidence="5 9" id="KW-0997">Cell inner membrane</keyword>
<dbReference type="PANTHER" id="PTHR30386">
    <property type="entry name" value="MEMBRANE FUSION SUBUNIT OF EMRAB-TOLC MULTIDRUG EFFLUX PUMP"/>
    <property type="match status" value="1"/>
</dbReference>